<evidence type="ECO:0000256" key="4">
    <source>
        <dbReference type="ARBA" id="ARBA00023136"/>
    </source>
</evidence>
<feature type="transmembrane region" description="Helical" evidence="6">
    <location>
        <begin position="386"/>
        <end position="407"/>
    </location>
</feature>
<dbReference type="Proteomes" id="UP000006352">
    <property type="component" value="Unassembled WGS sequence"/>
</dbReference>
<keyword evidence="4 6" id="KW-0472">Membrane</keyword>
<feature type="transmembrane region" description="Helical" evidence="6">
    <location>
        <begin position="12"/>
        <end position="29"/>
    </location>
</feature>
<protein>
    <recommendedName>
        <fullName evidence="9">Major facilitator superfamily (MFS) profile domain-containing protein</fullName>
    </recommendedName>
</protein>
<dbReference type="InterPro" id="IPR036259">
    <property type="entry name" value="MFS_trans_sf"/>
</dbReference>
<dbReference type="RefSeq" id="XP_012180968.1">
    <property type="nucleotide sequence ID" value="XM_012325578.1"/>
</dbReference>
<dbReference type="GeneID" id="24096596"/>
<keyword evidence="8" id="KW-1185">Reference proteome</keyword>
<dbReference type="PANTHER" id="PTHR10924">
    <property type="entry name" value="MAJOR FACILITATOR SUPERFAMILY PROTEIN-RELATED"/>
    <property type="match status" value="1"/>
</dbReference>
<name>J4GNN2_9APHY</name>
<feature type="transmembrane region" description="Helical" evidence="6">
    <location>
        <begin position="355"/>
        <end position="374"/>
    </location>
</feature>
<evidence type="ECO:0000256" key="2">
    <source>
        <dbReference type="ARBA" id="ARBA00022692"/>
    </source>
</evidence>
<feature type="region of interest" description="Disordered" evidence="5">
    <location>
        <begin position="447"/>
        <end position="503"/>
    </location>
</feature>
<sequence>MHYSTPTTPSRSPLRFFFIFYAVAQFGFTIDQVNWLGTCVNIVYLPVSAIVPSVYTRLGLRQTCYIGGVLLLASAWVRYAGTASSLSVRGAYALVLIGQLLSGIAQPIFQVLVPGYSEKWFDLKSRTTATMLMSIGERPSNPIGTGLGQLISPLVGTTRQSILVMGIIYTAAAPFVLVVTDSPPTPPTHAASQKNPSFLSLVRAMIGYEPEDRPTYMTWRQRFDFAVVTLAFGVLVGVIIAFSILSAQVMEPYGYSDTISGLMGAALLLVGIVAAMVTAPLFDRVFTHRLAWTCKLLSPILGATWLSLIWAVRPDDTGALFVLMAIIGATSLTLLPVVVELGVELTRNANGSSAVLWSSSNLFGMIFVLSEGALRAGSDGSPPYNMYRALIFQGVLVCVVVVLVLFIEGKQTRRALDEQAQYQIEMGQMPQTTAGQGRFTSAVDHDRSLAPSRNRGLSSSASKSISDSDTGCTAVLETSERPSRTRAESGLDSSKQYHDYEDL</sequence>
<evidence type="ECO:0000313" key="8">
    <source>
        <dbReference type="Proteomes" id="UP000006352"/>
    </source>
</evidence>
<dbReference type="InParanoid" id="J4GNN2"/>
<dbReference type="InterPro" id="IPR049680">
    <property type="entry name" value="FLVCR1-2_SLC49-like"/>
</dbReference>
<keyword evidence="3 6" id="KW-1133">Transmembrane helix</keyword>
<evidence type="ECO:0000313" key="7">
    <source>
        <dbReference type="EMBL" id="CCM01685.1"/>
    </source>
</evidence>
<proteinExistence type="predicted"/>
<accession>J4GNN2</accession>
<dbReference type="InterPro" id="IPR011701">
    <property type="entry name" value="MFS"/>
</dbReference>
<feature type="transmembrane region" description="Helical" evidence="6">
    <location>
        <begin position="318"/>
        <end position="343"/>
    </location>
</feature>
<feature type="transmembrane region" description="Helical" evidence="6">
    <location>
        <begin position="259"/>
        <end position="282"/>
    </location>
</feature>
<feature type="transmembrane region" description="Helical" evidence="6">
    <location>
        <begin position="62"/>
        <end position="79"/>
    </location>
</feature>
<dbReference type="PANTHER" id="PTHR10924:SF6">
    <property type="entry name" value="SOLUTE CARRIER FAMILY 49 MEMBER A3"/>
    <property type="match status" value="1"/>
</dbReference>
<comment type="subcellular location">
    <subcellularLocation>
        <location evidence="1">Membrane</location>
        <topology evidence="1">Multi-pass membrane protein</topology>
    </subcellularLocation>
</comment>
<feature type="compositionally biased region" description="Basic and acidic residues" evidence="5">
    <location>
        <begin position="478"/>
        <end position="503"/>
    </location>
</feature>
<evidence type="ECO:0008006" key="9">
    <source>
        <dbReference type="Google" id="ProtNLM"/>
    </source>
</evidence>
<dbReference type="SUPFAM" id="SSF103473">
    <property type="entry name" value="MFS general substrate transporter"/>
    <property type="match status" value="1"/>
</dbReference>
<dbReference type="GO" id="GO:0016020">
    <property type="term" value="C:membrane"/>
    <property type="evidence" value="ECO:0007669"/>
    <property type="project" value="UniProtKB-SubCell"/>
</dbReference>
<evidence type="ECO:0000256" key="3">
    <source>
        <dbReference type="ARBA" id="ARBA00022989"/>
    </source>
</evidence>
<dbReference type="GO" id="GO:0022857">
    <property type="term" value="F:transmembrane transporter activity"/>
    <property type="evidence" value="ECO:0007669"/>
    <property type="project" value="InterPro"/>
</dbReference>
<gene>
    <name evidence="7" type="ORF">FIBRA_03749</name>
</gene>
<dbReference type="AlphaFoldDB" id="J4GNN2"/>
<dbReference type="HOGENOM" id="CLU_023132_2_0_1"/>
<reference evidence="7 8" key="1">
    <citation type="journal article" date="2012" name="Appl. Environ. Microbiol.">
        <title>Short-read sequencing for genomic analysis of the brown rot fungus Fibroporia radiculosa.</title>
        <authorList>
            <person name="Tang J.D."/>
            <person name="Perkins A.D."/>
            <person name="Sonstegard T.S."/>
            <person name="Schroeder S.G."/>
            <person name="Burgess S.C."/>
            <person name="Diehl S.V."/>
        </authorList>
    </citation>
    <scope>NUCLEOTIDE SEQUENCE [LARGE SCALE GENOMIC DNA]</scope>
    <source>
        <strain evidence="7 8">TFFH 294</strain>
    </source>
</reference>
<evidence type="ECO:0000256" key="1">
    <source>
        <dbReference type="ARBA" id="ARBA00004141"/>
    </source>
</evidence>
<organism evidence="7 8">
    <name type="scientific">Fibroporia radiculosa</name>
    <dbReference type="NCBI Taxonomy" id="599839"/>
    <lineage>
        <taxon>Eukaryota</taxon>
        <taxon>Fungi</taxon>
        <taxon>Dikarya</taxon>
        <taxon>Basidiomycota</taxon>
        <taxon>Agaricomycotina</taxon>
        <taxon>Agaricomycetes</taxon>
        <taxon>Polyporales</taxon>
        <taxon>Fibroporiaceae</taxon>
        <taxon>Fibroporia</taxon>
    </lineage>
</organism>
<feature type="transmembrane region" description="Helical" evidence="6">
    <location>
        <begin position="223"/>
        <end position="247"/>
    </location>
</feature>
<feature type="transmembrane region" description="Helical" evidence="6">
    <location>
        <begin position="35"/>
        <end position="55"/>
    </location>
</feature>
<dbReference type="EMBL" id="HE797045">
    <property type="protein sequence ID" value="CCM01685.1"/>
    <property type="molecule type" value="Genomic_DNA"/>
</dbReference>
<evidence type="ECO:0000256" key="5">
    <source>
        <dbReference type="SAM" id="MobiDB-lite"/>
    </source>
</evidence>
<dbReference type="OrthoDB" id="422206at2759"/>
<feature type="compositionally biased region" description="Low complexity" evidence="5">
    <location>
        <begin position="458"/>
        <end position="468"/>
    </location>
</feature>
<feature type="transmembrane region" description="Helical" evidence="6">
    <location>
        <begin position="294"/>
        <end position="312"/>
    </location>
</feature>
<dbReference type="Pfam" id="PF07690">
    <property type="entry name" value="MFS_1"/>
    <property type="match status" value="1"/>
</dbReference>
<keyword evidence="2 6" id="KW-0812">Transmembrane</keyword>
<evidence type="ECO:0000256" key="6">
    <source>
        <dbReference type="SAM" id="Phobius"/>
    </source>
</evidence>
<dbReference type="Gene3D" id="1.20.1250.20">
    <property type="entry name" value="MFS general substrate transporter like domains"/>
    <property type="match status" value="2"/>
</dbReference>
<feature type="transmembrane region" description="Helical" evidence="6">
    <location>
        <begin position="91"/>
        <end position="116"/>
    </location>
</feature>